<feature type="compositionally biased region" description="Basic and acidic residues" evidence="1">
    <location>
        <begin position="202"/>
        <end position="212"/>
    </location>
</feature>
<evidence type="ECO:0000313" key="2">
    <source>
        <dbReference type="EMBL" id="KAK7449200.1"/>
    </source>
</evidence>
<dbReference type="InterPro" id="IPR038986">
    <property type="entry name" value="Clr2"/>
</dbReference>
<protein>
    <submittedName>
        <fullName evidence="2">Uncharacterized protein</fullName>
    </submittedName>
</protein>
<feature type="region of interest" description="Disordered" evidence="1">
    <location>
        <begin position="22"/>
        <end position="70"/>
    </location>
</feature>
<accession>A0ABR1J3R6</accession>
<feature type="compositionally biased region" description="Basic and acidic residues" evidence="1">
    <location>
        <begin position="146"/>
        <end position="162"/>
    </location>
</feature>
<feature type="compositionally biased region" description="Polar residues" evidence="1">
    <location>
        <begin position="269"/>
        <end position="282"/>
    </location>
</feature>
<dbReference type="Proteomes" id="UP001498398">
    <property type="component" value="Unassembled WGS sequence"/>
</dbReference>
<evidence type="ECO:0000313" key="3">
    <source>
        <dbReference type="Proteomes" id="UP001498398"/>
    </source>
</evidence>
<feature type="compositionally biased region" description="Polar residues" evidence="1">
    <location>
        <begin position="171"/>
        <end position="189"/>
    </location>
</feature>
<feature type="region of interest" description="Disordered" evidence="1">
    <location>
        <begin position="75"/>
        <end position="94"/>
    </location>
</feature>
<feature type="compositionally biased region" description="Polar residues" evidence="1">
    <location>
        <begin position="240"/>
        <end position="252"/>
    </location>
</feature>
<sequence length="709" mass="78264">MSQKPSKPTFVFDHSKCLCPYGLRESRKKGGSSKLQSTHNRDKKATNGNIAKSRPEPEAEPQTQDTRVGMGSVRMITKPGDFNSKQLPSQSSLQGGQLELSVMRNWNVKAQAMALERFGKRDSAQMEAGGSNIQSTVQNASIGKGKGKERARSISSDHDSPGHKRAKVANGNMQDVGETNQEVASTSGSRPELVMIGLGPEHTTDTYEEQRSARKRRKPTRPDAHLPSPPPKRPRKSGESRTSAARNVNGTERATKPDPRIQKKAAQGRSFQRFQSRIETGMQSKILNQATYPRKKPFKEGELVFLSFQRPISGPSGDGSDDIRHWPAKIKKYTLSEDAYTIQPLGLADTQIVPSVHHASLLPYVAGQVPEQVITSLLSKDLTKSEYSVVRDYITGLWMAQRSAQTWGFGNSEARPPCLEEISSTEANISMSSSIPIYYRPTPPSSFSASKSFPYLWWGPERLEVNDLLRLKPSRNAFQDASIPNVYQVLPPSGPGRMMMQSCGNVVGLPLDGIMGGVISGAGLRGVVLRVREFFVEKNANDSDNDKPTWIVYACGMLYELADADWEQPYSMNEHAELPAAPKNYKFRPILSSTSEVVVSMDLVAGKYYAEASSHPSLANLVGDTLSSTASAGTRGVDYLWALECIVPGEMNVVFPATTTDKHRKEEEEGGQALPVWFWHEKAREELTETSDIMDQDTVKEKLENLKVT</sequence>
<evidence type="ECO:0000256" key="1">
    <source>
        <dbReference type="SAM" id="MobiDB-lite"/>
    </source>
</evidence>
<dbReference type="EMBL" id="JBANRG010000036">
    <property type="protein sequence ID" value="KAK7449200.1"/>
    <property type="molecule type" value="Genomic_DNA"/>
</dbReference>
<feature type="region of interest" description="Disordered" evidence="1">
    <location>
        <begin position="121"/>
        <end position="282"/>
    </location>
</feature>
<organism evidence="2 3">
    <name type="scientific">Marasmiellus scandens</name>
    <dbReference type="NCBI Taxonomy" id="2682957"/>
    <lineage>
        <taxon>Eukaryota</taxon>
        <taxon>Fungi</taxon>
        <taxon>Dikarya</taxon>
        <taxon>Basidiomycota</taxon>
        <taxon>Agaricomycotina</taxon>
        <taxon>Agaricomycetes</taxon>
        <taxon>Agaricomycetidae</taxon>
        <taxon>Agaricales</taxon>
        <taxon>Marasmiineae</taxon>
        <taxon>Omphalotaceae</taxon>
        <taxon>Marasmiellus</taxon>
    </lineage>
</organism>
<gene>
    <name evidence="2" type="ORF">VKT23_013346</name>
</gene>
<comment type="caution">
    <text evidence="2">The sequence shown here is derived from an EMBL/GenBank/DDBJ whole genome shotgun (WGS) entry which is preliminary data.</text>
</comment>
<name>A0ABR1J3R6_9AGAR</name>
<keyword evidence="3" id="KW-1185">Reference proteome</keyword>
<dbReference type="PANTHER" id="PTHR38046">
    <property type="entry name" value="CRYPTIC LOCI REGULATOR 2"/>
    <property type="match status" value="1"/>
</dbReference>
<reference evidence="2 3" key="1">
    <citation type="submission" date="2024-01" db="EMBL/GenBank/DDBJ databases">
        <title>A draft genome for the cacao thread blight pathogen Marasmiellus scandens.</title>
        <authorList>
            <person name="Baruah I.K."/>
            <person name="Leung J."/>
            <person name="Bukari Y."/>
            <person name="Amoako-Attah I."/>
            <person name="Meinhardt L.W."/>
            <person name="Bailey B.A."/>
            <person name="Cohen S.P."/>
        </authorList>
    </citation>
    <scope>NUCLEOTIDE SEQUENCE [LARGE SCALE GENOMIC DNA]</scope>
    <source>
        <strain evidence="2 3">GH-19</strain>
    </source>
</reference>
<feature type="compositionally biased region" description="Polar residues" evidence="1">
    <location>
        <begin position="131"/>
        <end position="141"/>
    </location>
</feature>
<dbReference type="PANTHER" id="PTHR38046:SF1">
    <property type="entry name" value="CRYPTIC LOCI REGULATOR 2"/>
    <property type="match status" value="1"/>
</dbReference>
<proteinExistence type="predicted"/>